<evidence type="ECO:0000256" key="2">
    <source>
        <dbReference type="ARBA" id="ARBA00022692"/>
    </source>
</evidence>
<evidence type="ECO:0000256" key="1">
    <source>
        <dbReference type="ARBA" id="ARBA00004141"/>
    </source>
</evidence>
<sequence length="139" mass="14400">MSMQELFEEGPPCAARVVDGALRMVVAGVTWGLIAGSHDSLKEGYRGVSRAAYVAKSVGRNSALWGCCAGTYYGFNCGLERLRRRRDWANAAVAGAVTGALLAAKSGSGAKIGATSATFAAVATLLHHVSPLQYPPTGL</sequence>
<comment type="subcellular location">
    <subcellularLocation>
        <location evidence="1">Membrane</location>
        <topology evidence="1">Multi-pass membrane protein</topology>
    </subcellularLocation>
</comment>
<protein>
    <submittedName>
        <fullName evidence="5">Uncharacterized protein</fullName>
    </submittedName>
</protein>
<keyword evidence="4" id="KW-0472">Membrane</keyword>
<dbReference type="GO" id="GO:0042721">
    <property type="term" value="C:TIM22 mitochondrial import inner membrane insertion complex"/>
    <property type="evidence" value="ECO:0007669"/>
    <property type="project" value="InterPro"/>
</dbReference>
<evidence type="ECO:0000256" key="4">
    <source>
        <dbReference type="ARBA" id="ARBA00023136"/>
    </source>
</evidence>
<dbReference type="InterPro" id="IPR039175">
    <property type="entry name" value="TIM22"/>
</dbReference>
<keyword evidence="3" id="KW-1133">Transmembrane helix</keyword>
<dbReference type="Proteomes" id="UP000886520">
    <property type="component" value="Chromosome 7"/>
</dbReference>
<dbReference type="GO" id="GO:0045039">
    <property type="term" value="P:protein insertion into mitochondrial inner membrane"/>
    <property type="evidence" value="ECO:0007669"/>
    <property type="project" value="InterPro"/>
</dbReference>
<comment type="caution">
    <text evidence="5">The sequence shown here is derived from an EMBL/GenBank/DDBJ whole genome shotgun (WGS) entry which is preliminary data.</text>
</comment>
<proteinExistence type="predicted"/>
<organism evidence="5 6">
    <name type="scientific">Adiantum capillus-veneris</name>
    <name type="common">Maidenhair fern</name>
    <dbReference type="NCBI Taxonomy" id="13818"/>
    <lineage>
        <taxon>Eukaryota</taxon>
        <taxon>Viridiplantae</taxon>
        <taxon>Streptophyta</taxon>
        <taxon>Embryophyta</taxon>
        <taxon>Tracheophyta</taxon>
        <taxon>Polypodiopsida</taxon>
        <taxon>Polypodiidae</taxon>
        <taxon>Polypodiales</taxon>
        <taxon>Pteridineae</taxon>
        <taxon>Pteridaceae</taxon>
        <taxon>Vittarioideae</taxon>
        <taxon>Adiantum</taxon>
    </lineage>
</organism>
<keyword evidence="6" id="KW-1185">Reference proteome</keyword>
<dbReference type="OrthoDB" id="1865977at2759"/>
<evidence type="ECO:0000256" key="3">
    <source>
        <dbReference type="ARBA" id="ARBA00022989"/>
    </source>
</evidence>
<name>A0A9D4ZLF3_ADICA</name>
<dbReference type="AlphaFoldDB" id="A0A9D4ZLF3"/>
<evidence type="ECO:0000313" key="6">
    <source>
        <dbReference type="Proteomes" id="UP000886520"/>
    </source>
</evidence>
<evidence type="ECO:0000313" key="5">
    <source>
        <dbReference type="EMBL" id="KAI5077125.1"/>
    </source>
</evidence>
<dbReference type="GO" id="GO:0008320">
    <property type="term" value="F:protein transmembrane transporter activity"/>
    <property type="evidence" value="ECO:0007669"/>
    <property type="project" value="TreeGrafter"/>
</dbReference>
<accession>A0A9D4ZLF3</accession>
<dbReference type="Pfam" id="PF02466">
    <property type="entry name" value="Tim17"/>
    <property type="match status" value="1"/>
</dbReference>
<dbReference type="GO" id="GO:0030943">
    <property type="term" value="F:mitochondrion targeting sequence binding"/>
    <property type="evidence" value="ECO:0007669"/>
    <property type="project" value="TreeGrafter"/>
</dbReference>
<keyword evidence="2" id="KW-0812">Transmembrane</keyword>
<reference evidence="5" key="1">
    <citation type="submission" date="2021-01" db="EMBL/GenBank/DDBJ databases">
        <title>Adiantum capillus-veneris genome.</title>
        <authorList>
            <person name="Fang Y."/>
            <person name="Liao Q."/>
        </authorList>
    </citation>
    <scope>NUCLEOTIDE SEQUENCE</scope>
    <source>
        <strain evidence="5">H3</strain>
        <tissue evidence="5">Leaf</tissue>
    </source>
</reference>
<dbReference type="PANTHER" id="PTHR14110">
    <property type="entry name" value="MITOCHONDRIAL IMPORT INNER MEMBRANE TRANSLOCASE SUBUNIT TIM22"/>
    <property type="match status" value="1"/>
</dbReference>
<gene>
    <name evidence="5" type="ORF">GOP47_0006949</name>
</gene>
<dbReference type="PANTHER" id="PTHR14110:SF5">
    <property type="entry name" value="OUTER ENVELOPE PORE PROTEIN 16-4, CHLOROPLASTIC"/>
    <property type="match status" value="1"/>
</dbReference>
<dbReference type="EMBL" id="JABFUD020000007">
    <property type="protein sequence ID" value="KAI5077125.1"/>
    <property type="molecule type" value="Genomic_DNA"/>
</dbReference>